<dbReference type="Proteomes" id="UP000821845">
    <property type="component" value="Chromosome 7"/>
</dbReference>
<dbReference type="EMBL" id="CM023487">
    <property type="protein sequence ID" value="KAH6926735.1"/>
    <property type="molecule type" value="Genomic_DNA"/>
</dbReference>
<reference evidence="1" key="1">
    <citation type="submission" date="2020-05" db="EMBL/GenBank/DDBJ databases">
        <title>Large-scale comparative analyses of tick genomes elucidate their genetic diversity and vector capacities.</title>
        <authorList>
            <person name="Jia N."/>
            <person name="Wang J."/>
            <person name="Shi W."/>
            <person name="Du L."/>
            <person name="Sun Y."/>
            <person name="Zhan W."/>
            <person name="Jiang J."/>
            <person name="Wang Q."/>
            <person name="Zhang B."/>
            <person name="Ji P."/>
            <person name="Sakyi L.B."/>
            <person name="Cui X."/>
            <person name="Yuan T."/>
            <person name="Jiang B."/>
            <person name="Yang W."/>
            <person name="Lam T.T.-Y."/>
            <person name="Chang Q."/>
            <person name="Ding S."/>
            <person name="Wang X."/>
            <person name="Zhu J."/>
            <person name="Ruan X."/>
            <person name="Zhao L."/>
            <person name="Wei J."/>
            <person name="Que T."/>
            <person name="Du C."/>
            <person name="Cheng J."/>
            <person name="Dai P."/>
            <person name="Han X."/>
            <person name="Huang E."/>
            <person name="Gao Y."/>
            <person name="Liu J."/>
            <person name="Shao H."/>
            <person name="Ye R."/>
            <person name="Li L."/>
            <person name="Wei W."/>
            <person name="Wang X."/>
            <person name="Wang C."/>
            <person name="Yang T."/>
            <person name="Huo Q."/>
            <person name="Li W."/>
            <person name="Guo W."/>
            <person name="Chen H."/>
            <person name="Zhou L."/>
            <person name="Ni X."/>
            <person name="Tian J."/>
            <person name="Zhou Y."/>
            <person name="Sheng Y."/>
            <person name="Liu T."/>
            <person name="Pan Y."/>
            <person name="Xia L."/>
            <person name="Li J."/>
            <person name="Zhao F."/>
            <person name="Cao W."/>
        </authorList>
    </citation>
    <scope>NUCLEOTIDE SEQUENCE</scope>
    <source>
        <strain evidence="1">Hyas-2018</strain>
    </source>
</reference>
<keyword evidence="2" id="KW-1185">Reference proteome</keyword>
<evidence type="ECO:0000313" key="2">
    <source>
        <dbReference type="Proteomes" id="UP000821845"/>
    </source>
</evidence>
<proteinExistence type="predicted"/>
<sequence>MVVKRPGGEAPQPRLRRHHFLENVQSKTFTPLEYQVELLDTAKQQNSIVFLSSGKTFMVVMLVKELAYQVRPSFDDGGKRVLILVPSGKDTF</sequence>
<accession>A0ACB7RWZ2</accession>
<evidence type="ECO:0000313" key="1">
    <source>
        <dbReference type="EMBL" id="KAH6926735.1"/>
    </source>
</evidence>
<protein>
    <submittedName>
        <fullName evidence="1">Uncharacterized protein</fullName>
    </submittedName>
</protein>
<name>A0ACB7RWZ2_HYAAI</name>
<organism evidence="1 2">
    <name type="scientific">Hyalomma asiaticum</name>
    <name type="common">Tick</name>
    <dbReference type="NCBI Taxonomy" id="266040"/>
    <lineage>
        <taxon>Eukaryota</taxon>
        <taxon>Metazoa</taxon>
        <taxon>Ecdysozoa</taxon>
        <taxon>Arthropoda</taxon>
        <taxon>Chelicerata</taxon>
        <taxon>Arachnida</taxon>
        <taxon>Acari</taxon>
        <taxon>Parasitiformes</taxon>
        <taxon>Ixodida</taxon>
        <taxon>Ixodoidea</taxon>
        <taxon>Ixodidae</taxon>
        <taxon>Hyalomminae</taxon>
        <taxon>Hyalomma</taxon>
    </lineage>
</organism>
<comment type="caution">
    <text evidence="1">The sequence shown here is derived from an EMBL/GenBank/DDBJ whole genome shotgun (WGS) entry which is preliminary data.</text>
</comment>
<gene>
    <name evidence="1" type="ORF">HPB50_021254</name>
</gene>